<dbReference type="InParanoid" id="A0A165GGS8"/>
<dbReference type="Proteomes" id="UP000076842">
    <property type="component" value="Unassembled WGS sequence"/>
</dbReference>
<dbReference type="AlphaFoldDB" id="A0A165GGS8"/>
<gene>
    <name evidence="1" type="ORF">CALCODRAFT_540615</name>
</gene>
<evidence type="ECO:0000313" key="1">
    <source>
        <dbReference type="EMBL" id="KZT58053.1"/>
    </source>
</evidence>
<sequence length="229" mass="25156">MVGVDVFHLAGAGDAADGDNVLQVSAYRWRQVQIEENRWPGRRAAPLERRKAICRQRQGNIPRCVEVFRLQSLAVDLNVALAQLPVQATLEDVGHDLRVNVLAGSVRGKQLCSLLIVELGLQLRDEPQVPVLLAWLAVLQARLVAVRALLQVGEQPSVSRTRVHTAVVADFLDVRYELDALDDFGEGWEGAGVGVVEDIVLGDVQVRLGLCFERLETLLIIVGQVIYTG</sequence>
<reference evidence="1 2" key="1">
    <citation type="journal article" date="2016" name="Mol. Biol. Evol.">
        <title>Comparative Genomics of Early-Diverging Mushroom-Forming Fungi Provides Insights into the Origins of Lignocellulose Decay Capabilities.</title>
        <authorList>
            <person name="Nagy L.G."/>
            <person name="Riley R."/>
            <person name="Tritt A."/>
            <person name="Adam C."/>
            <person name="Daum C."/>
            <person name="Floudas D."/>
            <person name="Sun H."/>
            <person name="Yadav J.S."/>
            <person name="Pangilinan J."/>
            <person name="Larsson K.H."/>
            <person name="Matsuura K."/>
            <person name="Barry K."/>
            <person name="Labutti K."/>
            <person name="Kuo R."/>
            <person name="Ohm R.A."/>
            <person name="Bhattacharya S.S."/>
            <person name="Shirouzu T."/>
            <person name="Yoshinaga Y."/>
            <person name="Martin F.M."/>
            <person name="Grigoriev I.V."/>
            <person name="Hibbett D.S."/>
        </authorList>
    </citation>
    <scope>NUCLEOTIDE SEQUENCE [LARGE SCALE GENOMIC DNA]</scope>
    <source>
        <strain evidence="1 2">HHB12733</strain>
    </source>
</reference>
<dbReference type="EMBL" id="KV423956">
    <property type="protein sequence ID" value="KZT58053.1"/>
    <property type="molecule type" value="Genomic_DNA"/>
</dbReference>
<accession>A0A165GGS8</accession>
<evidence type="ECO:0000313" key="2">
    <source>
        <dbReference type="Proteomes" id="UP000076842"/>
    </source>
</evidence>
<name>A0A165GGS8_9BASI</name>
<protein>
    <submittedName>
        <fullName evidence="1">Uncharacterized protein</fullName>
    </submittedName>
</protein>
<keyword evidence="2" id="KW-1185">Reference proteome</keyword>
<organism evidence="1 2">
    <name type="scientific">Calocera cornea HHB12733</name>
    <dbReference type="NCBI Taxonomy" id="1353952"/>
    <lineage>
        <taxon>Eukaryota</taxon>
        <taxon>Fungi</taxon>
        <taxon>Dikarya</taxon>
        <taxon>Basidiomycota</taxon>
        <taxon>Agaricomycotina</taxon>
        <taxon>Dacrymycetes</taxon>
        <taxon>Dacrymycetales</taxon>
        <taxon>Dacrymycetaceae</taxon>
        <taxon>Calocera</taxon>
    </lineage>
</organism>
<proteinExistence type="predicted"/>